<dbReference type="InterPro" id="IPR012094">
    <property type="entry name" value="tRNA_Ile_lys_synt"/>
</dbReference>
<feature type="domain" description="URB1 C-terminal" evidence="9">
    <location>
        <begin position="593"/>
        <end position="787"/>
    </location>
</feature>
<evidence type="ECO:0000256" key="5">
    <source>
        <dbReference type="ARBA" id="ARBA00022840"/>
    </source>
</evidence>
<organism evidence="10 11">
    <name type="scientific">Effrenium voratum</name>
    <dbReference type="NCBI Taxonomy" id="2562239"/>
    <lineage>
        <taxon>Eukaryota</taxon>
        <taxon>Sar</taxon>
        <taxon>Alveolata</taxon>
        <taxon>Dinophyceae</taxon>
        <taxon>Suessiales</taxon>
        <taxon>Symbiodiniaceae</taxon>
        <taxon>Effrenium</taxon>
    </lineage>
</organism>
<protein>
    <recommendedName>
        <fullName evidence="1">tRNA(Ile)-lysidine synthetase</fullName>
        <ecNumber evidence="1">6.3.4.19</ecNumber>
    </recommendedName>
</protein>
<keyword evidence="11" id="KW-1185">Reference proteome</keyword>
<dbReference type="Pfam" id="PF01171">
    <property type="entry name" value="ATP_bind_3"/>
    <property type="match status" value="1"/>
</dbReference>
<dbReference type="GO" id="GO:0032267">
    <property type="term" value="F:tRNA(Ile)-lysidine synthase activity"/>
    <property type="evidence" value="ECO:0007669"/>
    <property type="project" value="UniProtKB-EC"/>
</dbReference>
<evidence type="ECO:0000259" key="8">
    <source>
        <dbReference type="Pfam" id="PF01171"/>
    </source>
</evidence>
<evidence type="ECO:0000256" key="6">
    <source>
        <dbReference type="ARBA" id="ARBA00048539"/>
    </source>
</evidence>
<dbReference type="InterPro" id="IPR032436">
    <property type="entry name" value="URB1_C"/>
</dbReference>
<evidence type="ECO:0000256" key="4">
    <source>
        <dbReference type="ARBA" id="ARBA00022741"/>
    </source>
</evidence>
<evidence type="ECO:0000256" key="2">
    <source>
        <dbReference type="ARBA" id="ARBA00022598"/>
    </source>
</evidence>
<dbReference type="PANTHER" id="PTHR43033:SF3">
    <property type="entry name" value="TRNA(ILE)-LYSIDINE SYNTHETASE"/>
    <property type="match status" value="1"/>
</dbReference>
<dbReference type="SUPFAM" id="SSF52402">
    <property type="entry name" value="Adenine nucleotide alpha hydrolases-like"/>
    <property type="match status" value="1"/>
</dbReference>
<dbReference type="InterPro" id="IPR011063">
    <property type="entry name" value="TilS/TtcA_N"/>
</dbReference>
<evidence type="ECO:0000256" key="1">
    <source>
        <dbReference type="ARBA" id="ARBA00013267"/>
    </source>
</evidence>
<keyword evidence="2" id="KW-0436">Ligase</keyword>
<dbReference type="CDD" id="cd01992">
    <property type="entry name" value="TilS_N"/>
    <property type="match status" value="1"/>
</dbReference>
<dbReference type="Pfam" id="PF16201">
    <property type="entry name" value="NopRA1"/>
    <property type="match status" value="1"/>
</dbReference>
<dbReference type="GO" id="GO:0005524">
    <property type="term" value="F:ATP binding"/>
    <property type="evidence" value="ECO:0007669"/>
    <property type="project" value="UniProtKB-KW"/>
</dbReference>
<reference evidence="10" key="1">
    <citation type="submission" date="2023-08" db="EMBL/GenBank/DDBJ databases">
        <authorList>
            <person name="Chen Y."/>
            <person name="Shah S."/>
            <person name="Dougan E. K."/>
            <person name="Thang M."/>
            <person name="Chan C."/>
        </authorList>
    </citation>
    <scope>NUCLEOTIDE SEQUENCE</scope>
</reference>
<dbReference type="HAMAP" id="MF_01161">
    <property type="entry name" value="tRNA_Ile_lys_synt"/>
    <property type="match status" value="1"/>
</dbReference>
<evidence type="ECO:0000313" key="10">
    <source>
        <dbReference type="EMBL" id="CAJ1384936.1"/>
    </source>
</evidence>
<evidence type="ECO:0000256" key="3">
    <source>
        <dbReference type="ARBA" id="ARBA00022694"/>
    </source>
</evidence>
<evidence type="ECO:0000259" key="9">
    <source>
        <dbReference type="Pfam" id="PF16201"/>
    </source>
</evidence>
<accession>A0AA36IC21</accession>
<dbReference type="Proteomes" id="UP001178507">
    <property type="component" value="Unassembled WGS sequence"/>
</dbReference>
<feature type="domain" description="tRNA(Ile)-lysidine/2-thiocytidine synthase N-terminal" evidence="8">
    <location>
        <begin position="1334"/>
        <end position="1519"/>
    </location>
</feature>
<comment type="catalytic activity">
    <reaction evidence="6">
        <text>cytidine(34) in tRNA(Ile2) + L-lysine + ATP = lysidine(34) in tRNA(Ile2) + AMP + diphosphate + H(+)</text>
        <dbReference type="Rhea" id="RHEA:43744"/>
        <dbReference type="Rhea" id="RHEA-COMP:10625"/>
        <dbReference type="Rhea" id="RHEA-COMP:10670"/>
        <dbReference type="ChEBI" id="CHEBI:15378"/>
        <dbReference type="ChEBI" id="CHEBI:30616"/>
        <dbReference type="ChEBI" id="CHEBI:32551"/>
        <dbReference type="ChEBI" id="CHEBI:33019"/>
        <dbReference type="ChEBI" id="CHEBI:82748"/>
        <dbReference type="ChEBI" id="CHEBI:83665"/>
        <dbReference type="ChEBI" id="CHEBI:456215"/>
        <dbReference type="EC" id="6.3.4.19"/>
    </reaction>
</comment>
<dbReference type="InterPro" id="IPR012795">
    <property type="entry name" value="tRNA_Ile_lys_synt_N"/>
</dbReference>
<evidence type="ECO:0000256" key="7">
    <source>
        <dbReference type="SAM" id="MobiDB-lite"/>
    </source>
</evidence>
<keyword evidence="4" id="KW-0547">Nucleotide-binding</keyword>
<dbReference type="EMBL" id="CAUJNA010001169">
    <property type="protein sequence ID" value="CAJ1384936.1"/>
    <property type="molecule type" value="Genomic_DNA"/>
</dbReference>
<comment type="caution">
    <text evidence="10">The sequence shown here is derived from an EMBL/GenBank/DDBJ whole genome shotgun (WGS) entry which is preliminary data.</text>
</comment>
<dbReference type="EC" id="6.3.4.19" evidence="1"/>
<evidence type="ECO:0000313" key="11">
    <source>
        <dbReference type="Proteomes" id="UP001178507"/>
    </source>
</evidence>
<gene>
    <name evidence="10" type="ORF">EVOR1521_LOCUS11665</name>
</gene>
<dbReference type="PANTHER" id="PTHR43033">
    <property type="entry name" value="TRNA(ILE)-LYSIDINE SYNTHASE-RELATED"/>
    <property type="match status" value="1"/>
</dbReference>
<sequence>MAGRGLLGEGELELLLDAALRRSQGICFLGQVLQSLFSRPGYFMSLAQEGGSLLQAALLKQLTRRDPQALGLAGAVAEEERRQLALACGKLAKQQLLQLAARRPEEAPGMAKLVDSLGAWRAGASSEETGEGECEALRQQLMEKLRSKKRKHREDPIPEDGAAAAAEADDAAAMAVLEVEDDAERRQAYLKLSDDQRLAALKRGASKVLAWDRAALARLALTQEPPWSVKTKDLSLDMVPLLEQISWLNPAVRGALAVQLSWKMGAPNAVLRLAAALAQFEPIAALDAVEGLKASALRPLPPEEHLLALLHNNPLPMLEKLVIKAMEDDGGLRAALFWLHLGRRKSPAACQFLEKICDLELQEEELLQAAEPVAALLETEELEPLEVQLKRFVKLGGRGAARVLRALKPRAAEAPWAVAAARRALSEGEGLPLWLLEHALLWWPLLLAKKPKLEPFLQKVQASYSASLSRADLLSRDLLLAAAGMEEGWGSPWSFRHWAASLKPWTKSFEWDLDQRRVKATTDHFRFDRCASSAETSASEREKDKGEDAYDIAYLLPFLVGQLRLTYQESDGWGSQALGATLGAVCLGGAVEILLLATACSDPTLRACAFEALSIVLAVANLWNVTIVETEEATRLPFRELPELVRLLCYVRDAVELPEDGVPETSRLAASFFAACVPVVAQPQHFLYPALAKHFLGRPAANFQEIPLFHQLMFSGTADVGQEARVWLLRVVRRGLGGGRDAGDKLTRRALMRRNVLPWAMSFAGSREMGSFPVSMEALSCVREALHASALAAEGAALRLGVAEWIANQAARGPSRHSPQALLALGRVVGALLQMASRAESRLADGLQLLAIGRALKALAAAFRDASEPAASEEEEASKQASRQHAVTMLWEHARCLARLLTSLKAEPEPDQTEGAPLARLALASELDATLRLLSSCGGKDSQERQSEALARAAQHGDALRDVMVLLQACPLSALLYDTACVLLQLAADSGEAWSLDIQQEAVAALWQILQTKTKVAAGSGEAKDSLRKLLCALLALPHSASVAWRLRLLSAAILSLGHSPDATMQRLLSQLPGPSAALAESGGPDEGAGVSFARSAGKASYRPFFEHLAASCVPAARRLASALQKHRHGGLGFVEAPGLARRRMKVAIFLDQTCRNFLSMQRSAAKIQAAEELKNLCDSVALPLALSVLADVGLQGSRLTQLGSVPELCFFSLVLRHSRQREFLRLAQGVLLALQRERPSGALCARFLEETQEAIDAIAVEAYLEEALTTHVPSPMRVPDFAPRVSVLDERCRAFGESGSFLTPLSSLEGHGLVEHLRRQLEALGLLQPDAGIVLSLSGGVDSMVTCCLLRLLQKTVPLRWCAMHLCHPNREDAKDEEAWVQWSCHKLQVDLLSYRPQIRRPHGDLRTGISRERYEEKSKEIRFRMYQLCLQRLGVSKGAALVAHHEDDADENRLAELGKGNIVHINGMAASGETLNVTVVRPLLKVRKQELLDFADQAQVCYMQDSTPKWSRRGWIRHVLDELKLHDASDFGRFLSLLSKAGEASELLGEAIDASLGAWKLNDIYTGVVAVPATSFEEKKGSNEAEPDAVHFPATDVQVVVMRMPALFQLSKDFQAKVTDLMEDFRQIAQLWNVAIQQQAKGRLALEDEVDGDDQPGTCPLQPIRVCDGNFEMGPFVLGRGICVALNAIPEVDHLLKGQLAARRAAEGSVEPEALR</sequence>
<feature type="region of interest" description="Disordered" evidence="7">
    <location>
        <begin position="146"/>
        <end position="165"/>
    </location>
</feature>
<dbReference type="InterPro" id="IPR014729">
    <property type="entry name" value="Rossmann-like_a/b/a_fold"/>
</dbReference>
<keyword evidence="5" id="KW-0067">ATP-binding</keyword>
<dbReference type="GO" id="GO:0008033">
    <property type="term" value="P:tRNA processing"/>
    <property type="evidence" value="ECO:0007669"/>
    <property type="project" value="UniProtKB-KW"/>
</dbReference>
<keyword evidence="3" id="KW-0819">tRNA processing</keyword>
<proteinExistence type="inferred from homology"/>
<dbReference type="Gene3D" id="3.40.50.620">
    <property type="entry name" value="HUPs"/>
    <property type="match status" value="1"/>
</dbReference>
<name>A0AA36IC21_9DINO</name>